<evidence type="ECO:0000313" key="3">
    <source>
        <dbReference type="Proteomes" id="UP001500782"/>
    </source>
</evidence>
<organism evidence="2 3">
    <name type="scientific">Bacillus carboniphilus</name>
    <dbReference type="NCBI Taxonomy" id="86663"/>
    <lineage>
        <taxon>Bacteria</taxon>
        <taxon>Bacillati</taxon>
        <taxon>Bacillota</taxon>
        <taxon>Bacilli</taxon>
        <taxon>Bacillales</taxon>
        <taxon>Bacillaceae</taxon>
        <taxon>Bacillus</taxon>
    </lineage>
</organism>
<gene>
    <name evidence="2" type="ORF">GCM10008967_43240</name>
</gene>
<dbReference type="InterPro" id="IPR003607">
    <property type="entry name" value="HD/PDEase_dom"/>
</dbReference>
<name>A0ABN0WW28_9BACI</name>
<proteinExistence type="predicted"/>
<dbReference type="Pfam" id="PF01966">
    <property type="entry name" value="HD"/>
    <property type="match status" value="1"/>
</dbReference>
<dbReference type="EMBL" id="BAAADJ010000064">
    <property type="protein sequence ID" value="GAA0348271.1"/>
    <property type="molecule type" value="Genomic_DNA"/>
</dbReference>
<dbReference type="Proteomes" id="UP001500782">
    <property type="component" value="Unassembled WGS sequence"/>
</dbReference>
<accession>A0ABN0WW28</accession>
<feature type="domain" description="HD/PDEase" evidence="1">
    <location>
        <begin position="19"/>
        <end position="133"/>
    </location>
</feature>
<evidence type="ECO:0000313" key="2">
    <source>
        <dbReference type="EMBL" id="GAA0348271.1"/>
    </source>
</evidence>
<protein>
    <submittedName>
        <fullName evidence="2">HD domain-containing protein</fullName>
    </submittedName>
</protein>
<dbReference type="PANTHER" id="PTHR33594">
    <property type="entry name" value="SUPERFAMILY HYDROLASE, PUTATIVE (AFU_ORTHOLOGUE AFUA_1G03035)-RELATED"/>
    <property type="match status" value="1"/>
</dbReference>
<dbReference type="SMART" id="SM00471">
    <property type="entry name" value="HDc"/>
    <property type="match status" value="1"/>
</dbReference>
<reference evidence="2 3" key="1">
    <citation type="journal article" date="2019" name="Int. J. Syst. Evol. Microbiol.">
        <title>The Global Catalogue of Microorganisms (GCM) 10K type strain sequencing project: providing services to taxonomists for standard genome sequencing and annotation.</title>
        <authorList>
            <consortium name="The Broad Institute Genomics Platform"/>
            <consortium name="The Broad Institute Genome Sequencing Center for Infectious Disease"/>
            <person name="Wu L."/>
            <person name="Ma J."/>
        </authorList>
    </citation>
    <scope>NUCLEOTIDE SEQUENCE [LARGE SCALE GENOMIC DNA]</scope>
    <source>
        <strain evidence="2 3">JCM 9731</strain>
    </source>
</reference>
<evidence type="ECO:0000259" key="1">
    <source>
        <dbReference type="SMART" id="SM00471"/>
    </source>
</evidence>
<dbReference type="CDD" id="cd00077">
    <property type="entry name" value="HDc"/>
    <property type="match status" value="1"/>
</dbReference>
<dbReference type="PANTHER" id="PTHR33594:SF1">
    <property type="entry name" value="HD_PDEASE DOMAIN-CONTAINING PROTEIN"/>
    <property type="match status" value="1"/>
</dbReference>
<dbReference type="RefSeq" id="WP_343804166.1">
    <property type="nucleotide sequence ID" value="NZ_BAAADJ010000064.1"/>
</dbReference>
<dbReference type="InterPro" id="IPR006674">
    <property type="entry name" value="HD_domain"/>
</dbReference>
<sequence>MNDLLILEEKIKELFLHEATGHDWYHIDRVRKVALFLCEQEGGNPKIVEAAALLHDVPDEKLNPSKQAGEKRFYQVLSEIPFTKTEREEIEGIVFSISFKGGNEATLTNLNAKIVRDADRLDAMGAIGVARTFAYGGSNGQPLYNPNLKVRDEMSEEEYRNQPSSSIHHFYEKLLKLKGLMTTESGRRLAEERHQFMEQFLEQFFLEWQLGQGSKQDT</sequence>
<keyword evidence="3" id="KW-1185">Reference proteome</keyword>
<dbReference type="SUPFAM" id="SSF109604">
    <property type="entry name" value="HD-domain/PDEase-like"/>
    <property type="match status" value="1"/>
</dbReference>
<dbReference type="Gene3D" id="1.10.472.50">
    <property type="entry name" value="HD-domain/PDEase-like"/>
    <property type="match status" value="1"/>
</dbReference>
<comment type="caution">
    <text evidence="2">The sequence shown here is derived from an EMBL/GenBank/DDBJ whole genome shotgun (WGS) entry which is preliminary data.</text>
</comment>
<dbReference type="Gene3D" id="1.20.58.1910">
    <property type="match status" value="1"/>
</dbReference>